<dbReference type="Pfam" id="PF24785">
    <property type="entry name" value="RXYLT1_C"/>
    <property type="match status" value="1"/>
</dbReference>
<reference evidence="3" key="1">
    <citation type="submission" date="2020-06" db="EMBL/GenBank/DDBJ databases">
        <authorList>
            <consortium name="Plant Systems Biology data submission"/>
        </authorList>
    </citation>
    <scope>NUCLEOTIDE SEQUENCE</scope>
    <source>
        <strain evidence="3">D6</strain>
    </source>
</reference>
<dbReference type="Proteomes" id="UP001153069">
    <property type="component" value="Unassembled WGS sequence"/>
</dbReference>
<evidence type="ECO:0000313" key="4">
    <source>
        <dbReference type="Proteomes" id="UP001153069"/>
    </source>
</evidence>
<dbReference type="GO" id="GO:0120053">
    <property type="term" value="F:ribitol beta-1,4-xylosyltransferase activity"/>
    <property type="evidence" value="ECO:0007669"/>
    <property type="project" value="InterPro"/>
</dbReference>
<dbReference type="AlphaFoldDB" id="A0A9N8DEE9"/>
<dbReference type="PANTHER" id="PTHR15576">
    <property type="entry name" value="RIBITOL-5-PHOSPHATE XYLOSYLTRANSFERASE 1"/>
    <property type="match status" value="1"/>
</dbReference>
<evidence type="ECO:0000259" key="2">
    <source>
        <dbReference type="Pfam" id="PF24785"/>
    </source>
</evidence>
<feature type="region of interest" description="Disordered" evidence="1">
    <location>
        <begin position="59"/>
        <end position="85"/>
    </location>
</feature>
<dbReference type="InterPro" id="IPR057538">
    <property type="entry name" value="RXYLT1_C"/>
</dbReference>
<feature type="compositionally biased region" description="Acidic residues" evidence="1">
    <location>
        <begin position="63"/>
        <end position="76"/>
    </location>
</feature>
<dbReference type="InterPro" id="IPR055286">
    <property type="entry name" value="RXYLT1-like"/>
</dbReference>
<name>A0A9N8DEE9_9STRA</name>
<dbReference type="GO" id="GO:0005794">
    <property type="term" value="C:Golgi apparatus"/>
    <property type="evidence" value="ECO:0007669"/>
    <property type="project" value="TreeGrafter"/>
</dbReference>
<proteinExistence type="predicted"/>
<dbReference type="GO" id="GO:0035269">
    <property type="term" value="P:protein O-linked glycosylation via mannose"/>
    <property type="evidence" value="ECO:0007669"/>
    <property type="project" value="InterPro"/>
</dbReference>
<feature type="domain" description="RXYLT1 C-terminal" evidence="2">
    <location>
        <begin position="361"/>
        <end position="409"/>
    </location>
</feature>
<dbReference type="EMBL" id="CAICTM010000033">
    <property type="protein sequence ID" value="CAB9498184.1"/>
    <property type="molecule type" value="Genomic_DNA"/>
</dbReference>
<evidence type="ECO:0000313" key="3">
    <source>
        <dbReference type="EMBL" id="CAB9498184.1"/>
    </source>
</evidence>
<organism evidence="3 4">
    <name type="scientific">Seminavis robusta</name>
    <dbReference type="NCBI Taxonomy" id="568900"/>
    <lineage>
        <taxon>Eukaryota</taxon>
        <taxon>Sar</taxon>
        <taxon>Stramenopiles</taxon>
        <taxon>Ochrophyta</taxon>
        <taxon>Bacillariophyta</taxon>
        <taxon>Bacillariophyceae</taxon>
        <taxon>Bacillariophycidae</taxon>
        <taxon>Naviculales</taxon>
        <taxon>Naviculaceae</taxon>
        <taxon>Seminavis</taxon>
    </lineage>
</organism>
<dbReference type="PANTHER" id="PTHR15576:SF1">
    <property type="entry name" value="RIBITOL-5-PHOSPHATE XYLOSYLTRANSFERASE 1"/>
    <property type="match status" value="1"/>
</dbReference>
<protein>
    <recommendedName>
        <fullName evidence="2">RXYLT1 C-terminal domain-containing protein</fullName>
    </recommendedName>
</protein>
<sequence length="475" mass="55639">MPSISMKTVGCIIAVLVLMSFRSFLVNEKLQKEELSRTTGAELQAAQMIIEVNLDTPIATSIDNDDDNDEEEEEDNGTTRLENATPMLPSALLREDSDTPATPVIPSVLPVPVHVFREDNHTQVISTISQNQRDFYDYHYQQMQELFGNFRHTNVIYWATRQKFEQFLQHFDQAQLWRVNKTESRSQILDIQDYHDKGYKYLKIGSICILAKNFNRYRRQLNATPYPHIAFFRMDENWGGFSQQIPGKTTDWVPDLMATWKKEGCKNSTIWEYINHPETLLAVTTQFQLFGDHPKVHSLPLGVRTPDKIKFMLDFLDQHHQQPRTQLLMLNCKGRPMRKQAMEAVIRNFQGTVRNTFGKGKAAEKSFFEEMMRSKFILSPGGLGLDCYRHWEAMYLGTIPVIEHLNRTDGWYRSFQGLPVAWIDSHDNVTPEWLEQEYQRIIAKAKEYRYERLTAQHWIQFIKSFWKNNQTKEIL</sequence>
<comment type="caution">
    <text evidence="3">The sequence shown here is derived from an EMBL/GenBank/DDBJ whole genome shotgun (WGS) entry which is preliminary data.</text>
</comment>
<dbReference type="OrthoDB" id="45254at2759"/>
<evidence type="ECO:0000256" key="1">
    <source>
        <dbReference type="SAM" id="MobiDB-lite"/>
    </source>
</evidence>
<gene>
    <name evidence="3" type="ORF">SEMRO_33_G021210.1</name>
</gene>
<accession>A0A9N8DEE9</accession>
<keyword evidence="4" id="KW-1185">Reference proteome</keyword>